<gene>
    <name evidence="6" type="ORF">C7M84_011068</name>
</gene>
<dbReference type="InterPro" id="IPR000210">
    <property type="entry name" value="BTB/POZ_dom"/>
</dbReference>
<accession>A0A3R7PG30</accession>
<dbReference type="PROSITE" id="PS50097">
    <property type="entry name" value="BTB"/>
    <property type="match status" value="1"/>
</dbReference>
<dbReference type="InterPro" id="IPR006652">
    <property type="entry name" value="Kelch_1"/>
</dbReference>
<feature type="domain" description="BTB" evidence="5">
    <location>
        <begin position="18"/>
        <end position="85"/>
    </location>
</feature>
<dbReference type="SMART" id="SM00225">
    <property type="entry name" value="BTB"/>
    <property type="match status" value="1"/>
</dbReference>
<feature type="region of interest" description="Disordered" evidence="4">
    <location>
        <begin position="324"/>
        <end position="343"/>
    </location>
</feature>
<dbReference type="Gene3D" id="3.30.710.10">
    <property type="entry name" value="Potassium Channel Kv1.1, Chain A"/>
    <property type="match status" value="1"/>
</dbReference>
<keyword evidence="1" id="KW-0880">Kelch repeat</keyword>
<dbReference type="SMART" id="SM00612">
    <property type="entry name" value="Kelch"/>
    <property type="match status" value="2"/>
</dbReference>
<evidence type="ECO:0000256" key="2">
    <source>
        <dbReference type="ARBA" id="ARBA00022737"/>
    </source>
</evidence>
<organism evidence="6 7">
    <name type="scientific">Penaeus vannamei</name>
    <name type="common">Whiteleg shrimp</name>
    <name type="synonym">Litopenaeus vannamei</name>
    <dbReference type="NCBI Taxonomy" id="6689"/>
    <lineage>
        <taxon>Eukaryota</taxon>
        <taxon>Metazoa</taxon>
        <taxon>Ecdysozoa</taxon>
        <taxon>Arthropoda</taxon>
        <taxon>Crustacea</taxon>
        <taxon>Multicrustacea</taxon>
        <taxon>Malacostraca</taxon>
        <taxon>Eumalacostraca</taxon>
        <taxon>Eucarida</taxon>
        <taxon>Decapoda</taxon>
        <taxon>Dendrobranchiata</taxon>
        <taxon>Penaeoidea</taxon>
        <taxon>Penaeidae</taxon>
        <taxon>Penaeus</taxon>
    </lineage>
</organism>
<dbReference type="SUPFAM" id="SSF117281">
    <property type="entry name" value="Kelch motif"/>
    <property type="match status" value="1"/>
</dbReference>
<dbReference type="EMBL" id="QCYY01002402">
    <property type="protein sequence ID" value="ROT70653.1"/>
    <property type="molecule type" value="Genomic_DNA"/>
</dbReference>
<dbReference type="STRING" id="6689.A0A3R7PG30"/>
<dbReference type="PANTHER" id="PTHR24412:SF480">
    <property type="entry name" value="KELCH-LIKE PROTEIN 8"/>
    <property type="match status" value="1"/>
</dbReference>
<dbReference type="SUPFAM" id="SSF54695">
    <property type="entry name" value="POZ domain"/>
    <property type="match status" value="1"/>
</dbReference>
<evidence type="ECO:0000256" key="1">
    <source>
        <dbReference type="ARBA" id="ARBA00022441"/>
    </source>
</evidence>
<dbReference type="Proteomes" id="UP000283509">
    <property type="component" value="Unassembled WGS sequence"/>
</dbReference>
<name>A0A3R7PG30_PENVA</name>
<dbReference type="PANTHER" id="PTHR24412">
    <property type="entry name" value="KELCH PROTEIN"/>
    <property type="match status" value="1"/>
</dbReference>
<dbReference type="Gene3D" id="2.120.10.80">
    <property type="entry name" value="Kelch-type beta propeller"/>
    <property type="match status" value="1"/>
</dbReference>
<dbReference type="GO" id="GO:0003779">
    <property type="term" value="F:actin binding"/>
    <property type="evidence" value="ECO:0007669"/>
    <property type="project" value="UniProtKB-KW"/>
</dbReference>
<evidence type="ECO:0000256" key="3">
    <source>
        <dbReference type="ARBA" id="ARBA00023203"/>
    </source>
</evidence>
<keyword evidence="7" id="KW-1185">Reference proteome</keyword>
<dbReference type="SMART" id="SM00875">
    <property type="entry name" value="BACK"/>
    <property type="match status" value="1"/>
</dbReference>
<sequence>MEGGGPEFRQGTPVTGEDGITLVAEGRSFHCSKRKLIEASDYFRAMFSNNFKERGKTTIELQDIDADCLQMLLQYVETGTFVVSPDSILALLQTAAMLQFGRVQKECEQQVLASLSCDACLEVYLVTTTLGLQNIATAALTMAVWNFPEICKKPQFHQLAINELIDYISNPALYPGPEGEWAVWEAVVSWIEDNEVEKSPFLMQLLLCLDFQALTVQDISNMLFYPCVSENIEAVQLLEGLQTLKKERGTEISYFSSETNKILQQAAKEAAVAAEAGEQRPRQSREIRINKDTMRTVESILDRPRRSPPQVPCVVGFKRSSAAMRKKKKAKNSDNEEEEEYDITSSRVRNAELIPVIYSFNPTTNKMMEELVLSKLCEGPVHCSGYQVCSLGPSIYIFGGEYLFGNGNWNKSVWRYSTASRKWIIENSLPQPRRHQMICVVDSVIYLLGGYGKYRVVQSSVDAYDTTSGEWLRCPDMPHCVSHGAVCNFKGRLMVFTQEMQLLTYYPKMKKWSAIPVRSPNKQGYRAALTWENAVYLIDNCSPKVYQYLPEGGHTISYFGHFTTPPVNVCMVDGIIYSFSHDDLDDSHVIEVLDVTEACPNATKTKSDNSKQGMEMEDASRQRQKSCFPLLKLK</sequence>
<keyword evidence="2" id="KW-0677">Repeat</keyword>
<dbReference type="InterPro" id="IPR015915">
    <property type="entry name" value="Kelch-typ_b-propeller"/>
</dbReference>
<reference evidence="6 7" key="2">
    <citation type="submission" date="2019-01" db="EMBL/GenBank/DDBJ databases">
        <title>The decoding of complex shrimp genome reveals the adaptation for benthos swimmer, frequently molting mechanism and breeding impact on genome.</title>
        <authorList>
            <person name="Sun Y."/>
            <person name="Gao Y."/>
            <person name="Yu Y."/>
        </authorList>
    </citation>
    <scope>NUCLEOTIDE SEQUENCE [LARGE SCALE GENOMIC DNA]</scope>
    <source>
        <tissue evidence="6">Muscle</tissue>
    </source>
</reference>
<dbReference type="Pfam" id="PF01344">
    <property type="entry name" value="Kelch_1"/>
    <property type="match status" value="2"/>
</dbReference>
<dbReference type="Pfam" id="PF07707">
    <property type="entry name" value="BACK"/>
    <property type="match status" value="1"/>
</dbReference>
<dbReference type="AlphaFoldDB" id="A0A3R7PG30"/>
<reference evidence="6 7" key="1">
    <citation type="submission" date="2018-04" db="EMBL/GenBank/DDBJ databases">
        <authorList>
            <person name="Zhang X."/>
            <person name="Yuan J."/>
            <person name="Li F."/>
            <person name="Xiang J."/>
        </authorList>
    </citation>
    <scope>NUCLEOTIDE SEQUENCE [LARGE SCALE GENOMIC DNA]</scope>
    <source>
        <tissue evidence="6">Muscle</tissue>
    </source>
</reference>
<dbReference type="OrthoDB" id="10027872at2759"/>
<evidence type="ECO:0000256" key="4">
    <source>
        <dbReference type="SAM" id="MobiDB-lite"/>
    </source>
</evidence>
<keyword evidence="3" id="KW-0009">Actin-binding</keyword>
<dbReference type="InterPro" id="IPR011705">
    <property type="entry name" value="BACK"/>
</dbReference>
<dbReference type="Gene3D" id="1.25.40.420">
    <property type="match status" value="1"/>
</dbReference>
<dbReference type="Pfam" id="PF00651">
    <property type="entry name" value="BTB"/>
    <property type="match status" value="1"/>
</dbReference>
<comment type="caution">
    <text evidence="6">The sequence shown here is derived from an EMBL/GenBank/DDBJ whole genome shotgun (WGS) entry which is preliminary data.</text>
</comment>
<protein>
    <submittedName>
        <fullName evidence="6">Kelch-like protein 38</fullName>
    </submittedName>
</protein>
<proteinExistence type="predicted"/>
<evidence type="ECO:0000313" key="7">
    <source>
        <dbReference type="Proteomes" id="UP000283509"/>
    </source>
</evidence>
<dbReference type="InterPro" id="IPR011333">
    <property type="entry name" value="SKP1/BTB/POZ_sf"/>
</dbReference>
<feature type="region of interest" description="Disordered" evidence="4">
    <location>
        <begin position="601"/>
        <end position="634"/>
    </location>
</feature>
<evidence type="ECO:0000313" key="6">
    <source>
        <dbReference type="EMBL" id="ROT70653.1"/>
    </source>
</evidence>
<evidence type="ECO:0000259" key="5">
    <source>
        <dbReference type="PROSITE" id="PS50097"/>
    </source>
</evidence>